<dbReference type="Gene3D" id="3.40.50.1820">
    <property type="entry name" value="alpha/beta hydrolase"/>
    <property type="match status" value="1"/>
</dbReference>
<dbReference type="SUPFAM" id="SSF53474">
    <property type="entry name" value="alpha/beta-Hydrolases"/>
    <property type="match status" value="1"/>
</dbReference>
<protein>
    <submittedName>
        <fullName evidence="3">Alpha/beta hydrolase</fullName>
    </submittedName>
</protein>
<sequence>MTADDASVLQRPAEPPDFLHAYGTEEEHIADVWKPQQQTDRPLILFLHGGYWRPKIDRQHARHTCAELSRRGWPVASLEYPRVPGDPDQSHRAVQQGVQALPESLGFQDALLVGHSAGGQLSLWLAATSPPASLRGVLALAPVADLKQAHTMELGEGAVADFLGEDPTARPDLDPAQHPAPEVPTTVLHGVHDSRVPVSISEDYVQSHPSVRLLRLDPGDHFTVIDPEQSQWRHIPAELERLQGQSLS</sequence>
<comment type="caution">
    <text evidence="3">The sequence shown here is derived from an EMBL/GenBank/DDBJ whole genome shotgun (WGS) entry which is preliminary data.</text>
</comment>
<evidence type="ECO:0000256" key="1">
    <source>
        <dbReference type="ARBA" id="ARBA00022801"/>
    </source>
</evidence>
<dbReference type="InterPro" id="IPR029058">
    <property type="entry name" value="AB_hydrolase_fold"/>
</dbReference>
<proteinExistence type="predicted"/>
<keyword evidence="4" id="KW-1185">Reference proteome</keyword>
<dbReference type="InterPro" id="IPR050300">
    <property type="entry name" value="GDXG_lipolytic_enzyme"/>
</dbReference>
<dbReference type="EMBL" id="JABAHY010000009">
    <property type="protein sequence ID" value="NLS10354.1"/>
    <property type="molecule type" value="Genomic_DNA"/>
</dbReference>
<reference evidence="3 4" key="1">
    <citation type="submission" date="2020-04" db="EMBL/GenBank/DDBJ databases">
        <title>Nesterenkonia sp. nov., isolated from marine sediment.</title>
        <authorList>
            <person name="Zhang G."/>
        </authorList>
    </citation>
    <scope>NUCLEOTIDE SEQUENCE [LARGE SCALE GENOMIC DNA]</scope>
    <source>
        <strain evidence="3 4">MY13</strain>
    </source>
</reference>
<dbReference type="AlphaFoldDB" id="A0A7X8TKN8"/>
<evidence type="ECO:0000313" key="4">
    <source>
        <dbReference type="Proteomes" id="UP000523139"/>
    </source>
</evidence>
<gene>
    <name evidence="3" type="ORF">HGQ17_10190</name>
</gene>
<dbReference type="Proteomes" id="UP000523139">
    <property type="component" value="Unassembled WGS sequence"/>
</dbReference>
<dbReference type="GO" id="GO:0006508">
    <property type="term" value="P:proteolysis"/>
    <property type="evidence" value="ECO:0007669"/>
    <property type="project" value="InterPro"/>
</dbReference>
<dbReference type="RefSeq" id="WP_168887838.1">
    <property type="nucleotide sequence ID" value="NZ_JABAHY010000009.1"/>
</dbReference>
<organism evidence="3 4">
    <name type="scientific">Nesterenkonia sedimenti</name>
    <dbReference type="NCBI Taxonomy" id="1463632"/>
    <lineage>
        <taxon>Bacteria</taxon>
        <taxon>Bacillati</taxon>
        <taxon>Actinomycetota</taxon>
        <taxon>Actinomycetes</taxon>
        <taxon>Micrococcales</taxon>
        <taxon>Micrococcaceae</taxon>
        <taxon>Nesterenkonia</taxon>
    </lineage>
</organism>
<dbReference type="InterPro" id="IPR001375">
    <property type="entry name" value="Peptidase_S9_cat"/>
</dbReference>
<evidence type="ECO:0000259" key="2">
    <source>
        <dbReference type="Pfam" id="PF00326"/>
    </source>
</evidence>
<accession>A0A7X8TKN8</accession>
<feature type="domain" description="Peptidase S9 prolyl oligopeptidase catalytic" evidence="2">
    <location>
        <begin position="112"/>
        <end position="205"/>
    </location>
</feature>
<dbReference type="PANTHER" id="PTHR48081">
    <property type="entry name" value="AB HYDROLASE SUPERFAMILY PROTEIN C4A8.06C"/>
    <property type="match status" value="1"/>
</dbReference>
<dbReference type="Pfam" id="PF00326">
    <property type="entry name" value="Peptidase_S9"/>
    <property type="match status" value="1"/>
</dbReference>
<name>A0A7X8TKN8_9MICC</name>
<evidence type="ECO:0000313" key="3">
    <source>
        <dbReference type="EMBL" id="NLS10354.1"/>
    </source>
</evidence>
<keyword evidence="1 3" id="KW-0378">Hydrolase</keyword>
<dbReference type="GO" id="GO:0008236">
    <property type="term" value="F:serine-type peptidase activity"/>
    <property type="evidence" value="ECO:0007669"/>
    <property type="project" value="InterPro"/>
</dbReference>